<evidence type="ECO:0000259" key="5">
    <source>
        <dbReference type="SMART" id="SM00043"/>
    </source>
</evidence>
<dbReference type="Gene3D" id="3.10.450.10">
    <property type="match status" value="2"/>
</dbReference>
<dbReference type="PANTHER" id="PTHR46186:SF2">
    <property type="entry name" value="CYSTATIN"/>
    <property type="match status" value="1"/>
</dbReference>
<feature type="domain" description="Cystatin" evidence="5">
    <location>
        <begin position="18"/>
        <end position="113"/>
    </location>
</feature>
<accession>A0ABM1VVU7</accession>
<keyword evidence="3" id="KW-0789">Thiol protease inhibitor</keyword>
<evidence type="ECO:0000313" key="7">
    <source>
        <dbReference type="RefSeq" id="XP_035826539.1"/>
    </source>
</evidence>
<dbReference type="Pfam" id="PF00031">
    <property type="entry name" value="Cystatin"/>
    <property type="match status" value="2"/>
</dbReference>
<dbReference type="InterPro" id="IPR018073">
    <property type="entry name" value="Prot_inh_cystat_CS"/>
</dbReference>
<dbReference type="InterPro" id="IPR000010">
    <property type="entry name" value="Cystatin_dom"/>
</dbReference>
<feature type="domain" description="Cystatin" evidence="5">
    <location>
        <begin position="125"/>
        <end position="235"/>
    </location>
</feature>
<dbReference type="GeneID" id="101857420"/>
<organism evidence="6 7">
    <name type="scientific">Aplysia californica</name>
    <name type="common">California sea hare</name>
    <dbReference type="NCBI Taxonomy" id="6500"/>
    <lineage>
        <taxon>Eukaryota</taxon>
        <taxon>Metazoa</taxon>
        <taxon>Spiralia</taxon>
        <taxon>Lophotrochozoa</taxon>
        <taxon>Mollusca</taxon>
        <taxon>Gastropoda</taxon>
        <taxon>Heterobranchia</taxon>
        <taxon>Euthyneura</taxon>
        <taxon>Tectipleura</taxon>
        <taxon>Aplysiida</taxon>
        <taxon>Aplysioidea</taxon>
        <taxon>Aplysiidae</taxon>
        <taxon>Aplysia</taxon>
    </lineage>
</organism>
<dbReference type="SUPFAM" id="SSF54403">
    <property type="entry name" value="Cystatin/monellin"/>
    <property type="match status" value="2"/>
</dbReference>
<reference evidence="7" key="1">
    <citation type="submission" date="2025-08" db="UniProtKB">
        <authorList>
            <consortium name="RefSeq"/>
        </authorList>
    </citation>
    <scope>IDENTIFICATION</scope>
</reference>
<protein>
    <submittedName>
        <fullName evidence="7">Multicystatin</fullName>
    </submittedName>
</protein>
<proteinExistence type="inferred from homology"/>
<dbReference type="CDD" id="cd00042">
    <property type="entry name" value="CY"/>
    <property type="match status" value="2"/>
</dbReference>
<evidence type="ECO:0000256" key="2">
    <source>
        <dbReference type="ARBA" id="ARBA00022690"/>
    </source>
</evidence>
<comment type="similarity">
    <text evidence="1">Belongs to the cystatin family.</text>
</comment>
<dbReference type="Proteomes" id="UP000694888">
    <property type="component" value="Unplaced"/>
</dbReference>
<name>A0ABM1VVU7_APLCA</name>
<dbReference type="PANTHER" id="PTHR46186">
    <property type="entry name" value="CYSTATIN"/>
    <property type="match status" value="1"/>
</dbReference>
<keyword evidence="4" id="KW-0732">Signal</keyword>
<evidence type="ECO:0000256" key="4">
    <source>
        <dbReference type="SAM" id="SignalP"/>
    </source>
</evidence>
<dbReference type="InterPro" id="IPR046350">
    <property type="entry name" value="Cystatin_sf"/>
</dbReference>
<dbReference type="SMART" id="SM00043">
    <property type="entry name" value="CY"/>
    <property type="match status" value="2"/>
</dbReference>
<sequence length="235" mass="25869">MFVVLLIATVLPFACQAGLAGGKHDIPLSEIKTDAPEILFAVTSINGFYAKQGDNDQRTLVKVVKAQSQVVAGVLYDYTLDVKSNGGEELCEVSVWSRPWLTGDEAMQVSKGPSCKQVQQDTSKLILGGEQLADPQSTEIQNALSFAVDQMNAQENYLYLRKAQTMDKVTSQVVSGFMYHFRGVQMAATDCPKGSNQSLDTCNVSSPGNVRVCDFDVWWQSWMTPEYKLSKMSCK</sequence>
<dbReference type="PROSITE" id="PS00287">
    <property type="entry name" value="CYSTATIN"/>
    <property type="match status" value="1"/>
</dbReference>
<feature type="signal peptide" evidence="4">
    <location>
        <begin position="1"/>
        <end position="17"/>
    </location>
</feature>
<dbReference type="RefSeq" id="XP_035826539.1">
    <property type="nucleotide sequence ID" value="XM_035970646.1"/>
</dbReference>
<feature type="chain" id="PRO_5047005749" evidence="4">
    <location>
        <begin position="18"/>
        <end position="235"/>
    </location>
</feature>
<keyword evidence="2" id="KW-0646">Protease inhibitor</keyword>
<evidence type="ECO:0000256" key="1">
    <source>
        <dbReference type="ARBA" id="ARBA00009403"/>
    </source>
</evidence>
<evidence type="ECO:0000256" key="3">
    <source>
        <dbReference type="ARBA" id="ARBA00022704"/>
    </source>
</evidence>
<gene>
    <name evidence="7" type="primary">LOC101857420</name>
</gene>
<keyword evidence="6" id="KW-1185">Reference proteome</keyword>
<evidence type="ECO:0000313" key="6">
    <source>
        <dbReference type="Proteomes" id="UP000694888"/>
    </source>
</evidence>